<evidence type="ECO:0000313" key="4">
    <source>
        <dbReference type="Proteomes" id="UP000001194"/>
    </source>
</evidence>
<feature type="compositionally biased region" description="Basic and acidic residues" evidence="2">
    <location>
        <begin position="809"/>
        <end position="818"/>
    </location>
</feature>
<feature type="compositionally biased region" description="Low complexity" evidence="2">
    <location>
        <begin position="390"/>
        <end position="399"/>
    </location>
</feature>
<dbReference type="PANTHER" id="PTHR13037">
    <property type="entry name" value="FORMIN"/>
    <property type="match status" value="1"/>
</dbReference>
<feature type="region of interest" description="Disordered" evidence="2">
    <location>
        <begin position="787"/>
        <end position="933"/>
    </location>
</feature>
<evidence type="ECO:0000256" key="1">
    <source>
        <dbReference type="ARBA" id="ARBA00022581"/>
    </source>
</evidence>
<feature type="compositionally biased region" description="Basic and acidic residues" evidence="2">
    <location>
        <begin position="1"/>
        <end position="11"/>
    </location>
</feature>
<feature type="compositionally biased region" description="Basic and acidic residues" evidence="2">
    <location>
        <begin position="214"/>
        <end position="229"/>
    </location>
</feature>
<dbReference type="RefSeq" id="XP_001881934.1">
    <property type="nucleotide sequence ID" value="XM_001881899.1"/>
</dbReference>
<feature type="region of interest" description="Disordered" evidence="2">
    <location>
        <begin position="194"/>
        <end position="266"/>
    </location>
</feature>
<organism evidence="4">
    <name type="scientific">Laccaria bicolor (strain S238N-H82 / ATCC MYA-4686)</name>
    <name type="common">Bicoloured deceiver</name>
    <name type="synonym">Laccaria laccata var. bicolor</name>
    <dbReference type="NCBI Taxonomy" id="486041"/>
    <lineage>
        <taxon>Eukaryota</taxon>
        <taxon>Fungi</taxon>
        <taxon>Dikarya</taxon>
        <taxon>Basidiomycota</taxon>
        <taxon>Agaricomycotina</taxon>
        <taxon>Agaricomycetes</taxon>
        <taxon>Agaricomycetidae</taxon>
        <taxon>Agaricales</taxon>
        <taxon>Agaricineae</taxon>
        <taxon>Hydnangiaceae</taxon>
        <taxon>Laccaria</taxon>
    </lineage>
</organism>
<feature type="compositionally biased region" description="Low complexity" evidence="2">
    <location>
        <begin position="924"/>
        <end position="933"/>
    </location>
</feature>
<feature type="compositionally biased region" description="Polar residues" evidence="2">
    <location>
        <begin position="1255"/>
        <end position="1267"/>
    </location>
</feature>
<feature type="compositionally biased region" description="Polar residues" evidence="2">
    <location>
        <begin position="316"/>
        <end position="335"/>
    </location>
</feature>
<feature type="region of interest" description="Disordered" evidence="2">
    <location>
        <begin position="1"/>
        <end position="43"/>
    </location>
</feature>
<feature type="region of interest" description="Disordered" evidence="2">
    <location>
        <begin position="1883"/>
        <end position="1914"/>
    </location>
</feature>
<feature type="region of interest" description="Disordered" evidence="2">
    <location>
        <begin position="724"/>
        <end position="749"/>
    </location>
</feature>
<feature type="compositionally biased region" description="Polar residues" evidence="2">
    <location>
        <begin position="1391"/>
        <end position="1419"/>
    </location>
</feature>
<keyword evidence="4" id="KW-1185">Reference proteome</keyword>
<dbReference type="HOGENOM" id="CLU_234525_0_0_1"/>
<gene>
    <name evidence="3" type="ORF">LACBIDRAFT_298543</name>
</gene>
<feature type="region of interest" description="Disordered" evidence="2">
    <location>
        <begin position="587"/>
        <end position="629"/>
    </location>
</feature>
<dbReference type="KEGG" id="lbc:LACBIDRAFT_298543"/>
<protein>
    <submittedName>
        <fullName evidence="3">Predicted protein</fullName>
    </submittedName>
</protein>
<dbReference type="GeneID" id="6077414"/>
<feature type="compositionally biased region" description="Basic and acidic residues" evidence="2">
    <location>
        <begin position="668"/>
        <end position="678"/>
    </location>
</feature>
<dbReference type="InParanoid" id="B0DD28"/>
<feature type="region of interest" description="Disordered" evidence="2">
    <location>
        <begin position="1155"/>
        <end position="1222"/>
    </location>
</feature>
<feature type="compositionally biased region" description="Polar residues" evidence="2">
    <location>
        <begin position="1177"/>
        <end position="1188"/>
    </location>
</feature>
<feature type="region of interest" description="Disordered" evidence="2">
    <location>
        <begin position="435"/>
        <end position="469"/>
    </location>
</feature>
<dbReference type="EMBL" id="DS547104">
    <property type="protein sequence ID" value="EDR07542.1"/>
    <property type="molecule type" value="Genomic_DNA"/>
</dbReference>
<feature type="region of interest" description="Disordered" evidence="2">
    <location>
        <begin position="311"/>
        <end position="335"/>
    </location>
</feature>
<feature type="compositionally biased region" description="Basic and acidic residues" evidence="2">
    <location>
        <begin position="238"/>
        <end position="249"/>
    </location>
</feature>
<name>B0DD28_LACBS</name>
<dbReference type="PANTHER" id="PTHR13037:SF24">
    <property type="entry name" value="POLYCOMB PROTEIN PCL-RELATED"/>
    <property type="match status" value="1"/>
</dbReference>
<feature type="region of interest" description="Disordered" evidence="2">
    <location>
        <begin position="641"/>
        <end position="681"/>
    </location>
</feature>
<feature type="region of interest" description="Disordered" evidence="2">
    <location>
        <begin position="347"/>
        <end position="414"/>
    </location>
</feature>
<feature type="region of interest" description="Disordered" evidence="2">
    <location>
        <begin position="1237"/>
        <end position="1273"/>
    </location>
</feature>
<feature type="region of interest" description="Disordered" evidence="2">
    <location>
        <begin position="1720"/>
        <end position="1775"/>
    </location>
</feature>
<feature type="region of interest" description="Disordered" evidence="2">
    <location>
        <begin position="1377"/>
        <end position="1429"/>
    </location>
</feature>
<feature type="compositionally biased region" description="Polar residues" evidence="2">
    <location>
        <begin position="354"/>
        <end position="366"/>
    </location>
</feature>
<feature type="compositionally biased region" description="Low complexity" evidence="2">
    <location>
        <begin position="1762"/>
        <end position="1773"/>
    </location>
</feature>
<evidence type="ECO:0000256" key="2">
    <source>
        <dbReference type="SAM" id="MobiDB-lite"/>
    </source>
</evidence>
<feature type="compositionally biased region" description="Polar residues" evidence="2">
    <location>
        <begin position="203"/>
        <end position="213"/>
    </location>
</feature>
<evidence type="ECO:0000313" key="3">
    <source>
        <dbReference type="EMBL" id="EDR07542.1"/>
    </source>
</evidence>
<proteinExistence type="predicted"/>
<feature type="compositionally biased region" description="Polar residues" evidence="2">
    <location>
        <begin position="441"/>
        <end position="450"/>
    </location>
</feature>
<dbReference type="OrthoDB" id="2678679at2759"/>
<dbReference type="Proteomes" id="UP000001194">
    <property type="component" value="Unassembled WGS sequence"/>
</dbReference>
<feature type="region of interest" description="Disordered" evidence="2">
    <location>
        <begin position="148"/>
        <end position="176"/>
    </location>
</feature>
<feature type="compositionally biased region" description="Polar residues" evidence="2">
    <location>
        <begin position="595"/>
        <end position="604"/>
    </location>
</feature>
<feature type="compositionally biased region" description="Basic and acidic residues" evidence="2">
    <location>
        <begin position="1731"/>
        <end position="1741"/>
    </location>
</feature>
<keyword evidence="1" id="KW-0945">Host-virus interaction</keyword>
<sequence length="1965" mass="209693">MARTKKAENGDGAKPCGGGGSQPSGSSTNSANQKAHRAQEAFRRQAVLSKLQFNKIKKPDTVGTTTVDPPVLAQSSRAVSVAADPNTETPITVEVRDMEVDGVPSLAIGGDAQVPVSSSGVVVNSSPQKAQGPPACQVVDLAKPQFKKSQNSRAVGDTTLAQNSRAVSVSGASNSKAALSLSTKARDMDVVLSSGIGGEGQASVASTRAGATNRSKEAERTPMREEVMAKRRFRKHGDRQPSQDSRDSGRAANGNPRKPVLTAGARDMKVVSLGGEVRTSVPSASVVTNQPGKMNEVPTHKEVLAKLRFNKHKNSGDQPPSQNSRAVGGTVDSNSRGSMLGCVNAQRDPPTLSIGGSLSLKSQNPESVVGHMDKAHLGRPLSPVNVHGRSNPSQSVSSSNEPRNPPHTDKAVHVNSQPFVSRAVKLERMQVLDSGLHRNDAQTSVDTVSFSADFPPKKRPRKQKGAPPDDVALAKLRPRHSHNLGDIGGRDVIMSTEEETYVGSHGSQTVTGKAIVGHQQWQNSNVGQINDKNSKMPNFENANTPDVDRPPKEKMRTAKLKGAKPNLVLAVVEGGVLRQKEPEALQLVSPLPQLEPSTATQSTIAKKERKGKDRAPAESMVQMDEQPATSFTAENFFPQREPTSSMAPIIPPLAEGSSSVETRHPRKAKEPAAGEPKAKRVKLSAATTSSVVSAFVHETYQPIVPAPVQDATTTSVGALQVPPYGGAKSVKTKGKAKEPPTGGPINGGQLDTAATTGLYFVYENALASASAPANDVSMGSADLPCSSSTAIAGHDSAQAGEKPRRRKAKEPASGEPKAKRTKRDPPTTQEGLSGTTESTQEASASSGKRGRPKKQKDPAESTTVKAPGQKRAKKAKENEVASKPKALPIPTPNPPTWKLVPVLKPKVKQAKPTATDGQTKKPKPTGTAAPKFTPRIWSSSKEEFLTVMPELTGTKCVNGVSWLCSQNPYILLEEAGKYFGVSAADGKRVLELTTTRDFVCATEQLLQEVATTESTSHSQPTLAESMWQIEGGSRAISVLDPAPNATTASKTTKDSLVGAGPLADIPAECANSFNADLGTTIPPSLAPATHPSKDVAPLLKDVDLALSPSCARNYNHLDCKNGIPVNSIPESKRGPLSPIFIPKAKVTVFYDDGSVHSSQTPEPFGKDFGTYRLISGQPLSPETDSRLNSPPGPSLGSTTLCSPPTPSSVPMASLERPPNPLMLNNVVEDHQRQAISLPISDHPPTSPDLPAERPTVSTPEKQPQQSAGRVPSSLPEELQTLVDAYIHSLPVTVIAARSCVLDIWPNVSLAEEFALAFLGYFKVLGVKEVPIKANQPKSLASGMSAGRVEWSFKLEWVAGGEEWLVAPTDNNIDYSRPWWDPEPTKAPEAPAQSTPQPELTLDETTTQMQQLELSPNETPSDPLVDPNDDWQSRYQVEKMSYSIWDRLGDIYYSQISSHFVAAFGCTHIVPSGWYCVQCGKLNFQAMFRHRRCSSSVCKATALPPGFALDLSVIRNLHDAQPLPLPYNTFPEGVQARVASWSDGVRTLTYTLDGLQKRVKLELKSESPAGAAVPMIKHVFTCNMPSLQVAATQLFMDIQSSVVLSRTVEDGNAIFMYSCPMAPSPESKAKQGKGKKSCVKSPKQQPLPCLVQAKDLLISKASAYAEVDSSLLGVDHLDVMAWATSGSQRGIYTASATKKTVMMICLGCEVVLTLSPKGKAPQVVRKKTKLPKVTEKSKEGKTTGKQRRGKAKAKDQDPHLPTDAQPSAPADSSSVIGPVTQGIQMLDLDSLLTMEDDEEDIKPWPAPVASTSSIVPLFQSIGPFSFWPNPVAASTPSAMMAPTSSFASITPAPVPESALLPDLDSLIRMDDGEDHHQDNHTADVEMRDAEVPEPTTLPQLDPDVEEDEGPDKPDTDNVVVTLVHGDVLVLSGAEFQYSIKRTGTSVLLIGTCYSSAATTDNLKKVF</sequence>
<reference evidence="3 4" key="1">
    <citation type="journal article" date="2008" name="Nature">
        <title>The genome of Laccaria bicolor provides insights into mycorrhizal symbiosis.</title>
        <authorList>
            <person name="Martin F."/>
            <person name="Aerts A."/>
            <person name="Ahren D."/>
            <person name="Brun A."/>
            <person name="Danchin E.G.J."/>
            <person name="Duchaussoy F."/>
            <person name="Gibon J."/>
            <person name="Kohler A."/>
            <person name="Lindquist E."/>
            <person name="Pereda V."/>
            <person name="Salamov A."/>
            <person name="Shapiro H.J."/>
            <person name="Wuyts J."/>
            <person name="Blaudez D."/>
            <person name="Buee M."/>
            <person name="Brokstein P."/>
            <person name="Canbaeck B."/>
            <person name="Cohen D."/>
            <person name="Courty P.E."/>
            <person name="Coutinho P.M."/>
            <person name="Delaruelle C."/>
            <person name="Detter J.C."/>
            <person name="Deveau A."/>
            <person name="DiFazio S."/>
            <person name="Duplessis S."/>
            <person name="Fraissinet-Tachet L."/>
            <person name="Lucic E."/>
            <person name="Frey-Klett P."/>
            <person name="Fourrey C."/>
            <person name="Feussner I."/>
            <person name="Gay G."/>
            <person name="Grimwood J."/>
            <person name="Hoegger P.J."/>
            <person name="Jain P."/>
            <person name="Kilaru S."/>
            <person name="Labbe J."/>
            <person name="Lin Y.C."/>
            <person name="Legue V."/>
            <person name="Le Tacon F."/>
            <person name="Marmeisse R."/>
            <person name="Melayah D."/>
            <person name="Montanini B."/>
            <person name="Muratet M."/>
            <person name="Nehls U."/>
            <person name="Niculita-Hirzel H."/>
            <person name="Oudot-Le Secq M.P."/>
            <person name="Peter M."/>
            <person name="Quesneville H."/>
            <person name="Rajashekar B."/>
            <person name="Reich M."/>
            <person name="Rouhier N."/>
            <person name="Schmutz J."/>
            <person name="Yin T."/>
            <person name="Chalot M."/>
            <person name="Henrissat B."/>
            <person name="Kuees U."/>
            <person name="Lucas S."/>
            <person name="Van de Peer Y."/>
            <person name="Podila G.K."/>
            <person name="Polle A."/>
            <person name="Pukkila P.J."/>
            <person name="Richardson P.M."/>
            <person name="Rouze P."/>
            <person name="Sanders I.R."/>
            <person name="Stajich J.E."/>
            <person name="Tunlid A."/>
            <person name="Tuskan G."/>
            <person name="Grigoriev I.V."/>
        </authorList>
    </citation>
    <scope>NUCLEOTIDE SEQUENCE [LARGE SCALE GENOMIC DNA]</scope>
    <source>
        <strain evidence="4">S238N-H82 / ATCC MYA-4686</strain>
    </source>
</reference>
<feature type="compositionally biased region" description="Low complexity" evidence="2">
    <location>
        <begin position="833"/>
        <end position="847"/>
    </location>
</feature>
<accession>B0DD28</accession>
<feature type="region of interest" description="Disordered" evidence="2">
    <location>
        <begin position="531"/>
        <end position="552"/>
    </location>
</feature>